<evidence type="ECO:0000313" key="1">
    <source>
        <dbReference type="EMBL" id="ABI79267.1"/>
    </source>
</evidence>
<dbReference type="EMBL" id="DQ832317">
    <property type="protein sequence ID" value="ABI79267.1"/>
    <property type="molecule type" value="Genomic_DNA"/>
</dbReference>
<accession>B3RGY6</accession>
<proteinExistence type="predicted"/>
<dbReference type="KEGG" id="vg:6446716"/>
<keyword evidence="2" id="KW-1185">Reference proteome</keyword>
<organism evidence="1 2">
    <name type="scientific">Escherichia phage V5</name>
    <dbReference type="NCBI Taxonomy" id="399183"/>
    <lineage>
        <taxon>Viruses</taxon>
        <taxon>Duplodnaviria</taxon>
        <taxon>Heunggongvirae</taxon>
        <taxon>Uroviricota</taxon>
        <taxon>Caudoviricetes</taxon>
        <taxon>Vequintavirinae</taxon>
        <taxon>Vequintavirus</taxon>
        <taxon>Vequintavirus V5</taxon>
    </lineage>
</organism>
<evidence type="ECO:0000313" key="2">
    <source>
        <dbReference type="Proteomes" id="UP000203832"/>
    </source>
</evidence>
<dbReference type="GeneID" id="6446716"/>
<name>B3RGY6_9CAUD</name>
<dbReference type="RefSeq" id="YP_002003699.1">
    <property type="nucleotide sequence ID" value="NC_011041.1"/>
</dbReference>
<protein>
    <submittedName>
        <fullName evidence="1">Uncharacterized protein</fullName>
    </submittedName>
</protein>
<dbReference type="Proteomes" id="UP000203832">
    <property type="component" value="Segment"/>
</dbReference>
<sequence>MFKLKSAWNIAVGDEIRIPGWEDHYEDISY</sequence>
<reference evidence="1 2" key="1">
    <citation type="journal article" date="2013" name="Virol. J.">
        <title>The host-range, genomics and proteomics of Escherichia coli O157:H7 bacteriophage rV5.</title>
        <authorList>
            <person name="Kropinski A.M."/>
            <person name="Waddell T."/>
            <person name="Meng J."/>
            <person name="Franklin K."/>
            <person name="Ackermann H.W."/>
            <person name="Ahmed R."/>
            <person name="Mazzocco A."/>
            <person name="Yates J."/>
            <person name="Lingohr E.J."/>
            <person name="Johnson R.P."/>
        </authorList>
    </citation>
    <scope>NUCLEOTIDE SEQUENCE [LARGE SCALE GENOMIC DNA]</scope>
</reference>